<keyword evidence="11 17" id="KW-0472">Membrane</keyword>
<evidence type="ECO:0000256" key="3">
    <source>
        <dbReference type="ARBA" id="ARBA00005860"/>
    </source>
</evidence>
<organism evidence="18 19">
    <name type="scientific">Trypanosoma conorhini</name>
    <dbReference type="NCBI Taxonomy" id="83891"/>
    <lineage>
        <taxon>Eukaryota</taxon>
        <taxon>Discoba</taxon>
        <taxon>Euglenozoa</taxon>
        <taxon>Kinetoplastea</taxon>
        <taxon>Metakinetoplastina</taxon>
        <taxon>Trypanosomatida</taxon>
        <taxon>Trypanosomatidae</taxon>
        <taxon>Trypanosoma</taxon>
    </lineage>
</organism>
<dbReference type="GO" id="GO:0016020">
    <property type="term" value="C:membrane"/>
    <property type="evidence" value="ECO:0007669"/>
    <property type="project" value="UniProtKB-SubCell"/>
</dbReference>
<comment type="cofactor">
    <cofactor evidence="15 16">
        <name>Zn(2+)</name>
        <dbReference type="ChEBI" id="CHEBI:29105"/>
    </cofactor>
    <text evidence="15 16">Binds 1 zinc ion per subunit.</text>
</comment>
<evidence type="ECO:0000256" key="12">
    <source>
        <dbReference type="ARBA" id="ARBA00023145"/>
    </source>
</evidence>
<feature type="transmembrane region" description="Helical" evidence="17">
    <location>
        <begin position="368"/>
        <end position="388"/>
    </location>
</feature>
<dbReference type="Proteomes" id="UP000284403">
    <property type="component" value="Unassembled WGS sequence"/>
</dbReference>
<dbReference type="Pfam" id="PF01457">
    <property type="entry name" value="Peptidase_M8"/>
    <property type="match status" value="2"/>
</dbReference>
<dbReference type="GO" id="GO:0046872">
    <property type="term" value="F:metal ion binding"/>
    <property type="evidence" value="ECO:0007669"/>
    <property type="project" value="UniProtKB-KW"/>
</dbReference>
<evidence type="ECO:0000313" key="19">
    <source>
        <dbReference type="Proteomes" id="UP000284403"/>
    </source>
</evidence>
<evidence type="ECO:0000256" key="13">
    <source>
        <dbReference type="ARBA" id="ARBA00023157"/>
    </source>
</evidence>
<evidence type="ECO:0000256" key="6">
    <source>
        <dbReference type="ARBA" id="ARBA00022729"/>
    </source>
</evidence>
<evidence type="ECO:0000256" key="7">
    <source>
        <dbReference type="ARBA" id="ARBA00022801"/>
    </source>
</evidence>
<dbReference type="EC" id="3.4.24.-" evidence="16"/>
<feature type="binding site" evidence="15">
    <location>
        <position position="54"/>
    </location>
    <ligand>
        <name>Zn(2+)</name>
        <dbReference type="ChEBI" id="CHEBI:29105"/>
        <note>catalytic</note>
    </ligand>
</feature>
<proteinExistence type="inferred from homology"/>
<dbReference type="SUPFAM" id="SSF55486">
    <property type="entry name" value="Metalloproteases ('zincins'), catalytic domain"/>
    <property type="match status" value="1"/>
</dbReference>
<keyword evidence="8 15" id="KW-0862">Zinc</keyword>
<evidence type="ECO:0000313" key="18">
    <source>
        <dbReference type="EMBL" id="RNF16170.1"/>
    </source>
</evidence>
<evidence type="ECO:0000256" key="15">
    <source>
        <dbReference type="PIRSR" id="PIRSR601577-2"/>
    </source>
</evidence>
<dbReference type="Gene3D" id="2.10.55.10">
    <property type="entry name" value="Leishmanolysin domain 3"/>
    <property type="match status" value="1"/>
</dbReference>
<feature type="binding site" evidence="15">
    <location>
        <position position="50"/>
    </location>
    <ligand>
        <name>Zn(2+)</name>
        <dbReference type="ChEBI" id="CHEBI:29105"/>
        <note>catalytic</note>
    </ligand>
</feature>
<dbReference type="GeneID" id="40318893"/>
<evidence type="ECO:0000256" key="14">
    <source>
        <dbReference type="ARBA" id="ARBA00023180"/>
    </source>
</evidence>
<keyword evidence="13" id="KW-1015">Disulfide bond</keyword>
<dbReference type="GO" id="GO:0004222">
    <property type="term" value="F:metalloendopeptidase activity"/>
    <property type="evidence" value="ECO:0007669"/>
    <property type="project" value="UniProtKB-UniRule"/>
</dbReference>
<keyword evidence="5 15" id="KW-0479">Metal-binding</keyword>
<dbReference type="PRINTS" id="PR00782">
    <property type="entry name" value="LSHMANOLYSIN"/>
</dbReference>
<dbReference type="PANTHER" id="PTHR10942">
    <property type="entry name" value="LEISHMANOLYSIN-LIKE PEPTIDASE"/>
    <property type="match status" value="1"/>
</dbReference>
<comment type="caution">
    <text evidence="18">The sequence shown here is derived from an EMBL/GenBank/DDBJ whole genome shotgun (WGS) entry which is preliminary data.</text>
</comment>
<dbReference type="GO" id="GO:0006508">
    <property type="term" value="P:proteolysis"/>
    <property type="evidence" value="ECO:0007669"/>
    <property type="project" value="UniProtKB-KW"/>
</dbReference>
<dbReference type="EMBL" id="MKKU01000302">
    <property type="protein sequence ID" value="RNF16170.1"/>
    <property type="molecule type" value="Genomic_DNA"/>
</dbReference>
<keyword evidence="12" id="KW-0865">Zymogen</keyword>
<dbReference type="InterPro" id="IPR001577">
    <property type="entry name" value="Peptidase_M8"/>
</dbReference>
<protein>
    <recommendedName>
        <fullName evidence="16">Leishmanolysin-like peptidase</fullName>
        <ecNumber evidence="16">3.4.24.-</ecNumber>
    </recommendedName>
</protein>
<keyword evidence="7 16" id="KW-0378">Hydrolase</keyword>
<dbReference type="GO" id="GO:0005737">
    <property type="term" value="C:cytoplasm"/>
    <property type="evidence" value="ECO:0007669"/>
    <property type="project" value="TreeGrafter"/>
</dbReference>
<comment type="catalytic activity">
    <reaction evidence="1">
        <text>Preference for hydrophobic residues at P1 and P1' and basic residues at P2' and P3'. A model nonapeptide is cleaved at -Ala-Tyr-|-Leu-Lys-Lys-.</text>
        <dbReference type="EC" id="3.4.24.36"/>
    </reaction>
</comment>
<keyword evidence="9" id="KW-0130">Cell adhesion</keyword>
<evidence type="ECO:0000256" key="4">
    <source>
        <dbReference type="ARBA" id="ARBA00022670"/>
    </source>
</evidence>
<comment type="similarity">
    <text evidence="3 16">Belongs to the peptidase M8 family.</text>
</comment>
<evidence type="ECO:0000256" key="17">
    <source>
        <dbReference type="SAM" id="Phobius"/>
    </source>
</evidence>
<dbReference type="Gene3D" id="3.10.170.20">
    <property type="match status" value="1"/>
</dbReference>
<keyword evidence="14" id="KW-0325">Glycoprotein</keyword>
<keyword evidence="17" id="KW-1133">Transmembrane helix</keyword>
<keyword evidence="10 15" id="KW-0482">Metalloprotease</keyword>
<evidence type="ECO:0000256" key="8">
    <source>
        <dbReference type="ARBA" id="ARBA00022833"/>
    </source>
</evidence>
<dbReference type="Gene3D" id="2.30.34.10">
    <property type="entry name" value="Leishmanolysin domain 4"/>
    <property type="match status" value="1"/>
</dbReference>
<dbReference type="PANTHER" id="PTHR10942:SF0">
    <property type="entry name" value="LEISHMANOLYSIN-LIKE PEPTIDASE"/>
    <property type="match status" value="1"/>
</dbReference>
<gene>
    <name evidence="18" type="ORF">Tco025E_05282</name>
</gene>
<name>A0A422PEN4_9TRYP</name>
<keyword evidence="19" id="KW-1185">Reference proteome</keyword>
<evidence type="ECO:0000256" key="11">
    <source>
        <dbReference type="ARBA" id="ARBA00023136"/>
    </source>
</evidence>
<keyword evidence="6" id="KW-0732">Signal</keyword>
<evidence type="ECO:0000256" key="5">
    <source>
        <dbReference type="ARBA" id="ARBA00022723"/>
    </source>
</evidence>
<keyword evidence="4 16" id="KW-0645">Protease</keyword>
<comment type="subcellular location">
    <subcellularLocation>
        <location evidence="2">Membrane</location>
    </subcellularLocation>
</comment>
<dbReference type="OrthoDB" id="527990at2759"/>
<reference evidence="18 19" key="1">
    <citation type="journal article" date="2018" name="BMC Genomics">
        <title>Genomic comparison of Trypanosoma conorhini and Trypanosoma rangeli to Trypanosoma cruzi strains of high and low virulence.</title>
        <authorList>
            <person name="Bradwell K.R."/>
            <person name="Koparde V.N."/>
            <person name="Matveyev A.V."/>
            <person name="Serrano M.G."/>
            <person name="Alves J.M."/>
            <person name="Parikh H."/>
            <person name="Huang B."/>
            <person name="Lee V."/>
            <person name="Espinosa-Alvarez O."/>
            <person name="Ortiz P.A."/>
            <person name="Costa-Martins A.G."/>
            <person name="Teixeira M.M."/>
            <person name="Buck G.A."/>
        </authorList>
    </citation>
    <scope>NUCLEOTIDE SEQUENCE [LARGE SCALE GENOMIC DNA]</scope>
    <source>
        <strain evidence="18 19">025E</strain>
    </source>
</reference>
<evidence type="ECO:0000256" key="1">
    <source>
        <dbReference type="ARBA" id="ARBA00001249"/>
    </source>
</evidence>
<evidence type="ECO:0000256" key="10">
    <source>
        <dbReference type="ARBA" id="ARBA00023049"/>
    </source>
</evidence>
<dbReference type="RefSeq" id="XP_029227721.1">
    <property type="nucleotide sequence ID" value="XM_029372183.1"/>
</dbReference>
<keyword evidence="17" id="KW-0812">Transmembrane</keyword>
<evidence type="ECO:0000256" key="16">
    <source>
        <dbReference type="RuleBase" id="RU366077"/>
    </source>
</evidence>
<dbReference type="GO" id="GO:0007155">
    <property type="term" value="P:cell adhesion"/>
    <property type="evidence" value="ECO:0007669"/>
    <property type="project" value="UniProtKB-KW"/>
</dbReference>
<evidence type="ECO:0000256" key="2">
    <source>
        <dbReference type="ARBA" id="ARBA00004370"/>
    </source>
</evidence>
<dbReference type="AlphaFoldDB" id="A0A422PEN4"/>
<sequence>MVLYVAAGASAETWAVSCAVGSNGRPIAGALHLSPSPQLSVMHSARAAAHAIAHALGFGVEQMTKLGMLEDVNNVRGNPNPVTVVKSPLTLEKTKAHYGCTDLPGMELLKMNGAVQPYWSPRNAKDELMSFLGGMNAGLYTALTMAAFEDLGYYKAVWGMEEPMAWGSNSGCDLLKSPCSEETSAKYPGMFCDKKTDDKTVRCTSNRQALGPCDPNIAGLGGAPSETCSIFWPDKGGPEFFCSVAREQNFPGSLQGSGSWCLDAEALKLKGLGAAELGDIDLRAVCAQVQCGEGGTVKVKYLGASEYVPCLEGGSIKLKSEDFESGELKCPKYEDVCTIAANGSSLVSLSSPNKDDNGGPNKNDGSVVAVRVGALVLAAVAVLVAVAVPL</sequence>
<evidence type="ECO:0000256" key="9">
    <source>
        <dbReference type="ARBA" id="ARBA00022889"/>
    </source>
</evidence>
<dbReference type="Gene3D" id="3.90.132.10">
    <property type="entry name" value="Leishmanolysin , domain 2"/>
    <property type="match status" value="1"/>
</dbReference>
<accession>A0A422PEN4</accession>